<comment type="caution">
    <text evidence="2">The sequence shown here is derived from an EMBL/GenBank/DDBJ whole genome shotgun (WGS) entry which is preliminary data.</text>
</comment>
<protein>
    <submittedName>
        <fullName evidence="2">Uncharacterized protein</fullName>
    </submittedName>
</protein>
<feature type="region of interest" description="Disordered" evidence="1">
    <location>
        <begin position="200"/>
        <end position="219"/>
    </location>
</feature>
<reference evidence="2" key="1">
    <citation type="journal article" date="2023" name="Mol. Phylogenet. Evol.">
        <title>Genome-scale phylogeny and comparative genomics of the fungal order Sordariales.</title>
        <authorList>
            <person name="Hensen N."/>
            <person name="Bonometti L."/>
            <person name="Westerberg I."/>
            <person name="Brannstrom I.O."/>
            <person name="Guillou S."/>
            <person name="Cros-Aarteil S."/>
            <person name="Calhoun S."/>
            <person name="Haridas S."/>
            <person name="Kuo A."/>
            <person name="Mondo S."/>
            <person name="Pangilinan J."/>
            <person name="Riley R."/>
            <person name="LaButti K."/>
            <person name="Andreopoulos B."/>
            <person name="Lipzen A."/>
            <person name="Chen C."/>
            <person name="Yan M."/>
            <person name="Daum C."/>
            <person name="Ng V."/>
            <person name="Clum A."/>
            <person name="Steindorff A."/>
            <person name="Ohm R.A."/>
            <person name="Martin F."/>
            <person name="Silar P."/>
            <person name="Natvig D.O."/>
            <person name="Lalanne C."/>
            <person name="Gautier V."/>
            <person name="Ament-Velasquez S.L."/>
            <person name="Kruys A."/>
            <person name="Hutchinson M.I."/>
            <person name="Powell A.J."/>
            <person name="Barry K."/>
            <person name="Miller A.N."/>
            <person name="Grigoriev I.V."/>
            <person name="Debuchy R."/>
            <person name="Gladieux P."/>
            <person name="Hiltunen Thoren M."/>
            <person name="Johannesson H."/>
        </authorList>
    </citation>
    <scope>NUCLEOTIDE SEQUENCE</scope>
    <source>
        <strain evidence="2">CBS 333.67</strain>
    </source>
</reference>
<feature type="compositionally biased region" description="Basic and acidic residues" evidence="1">
    <location>
        <begin position="200"/>
        <end position="210"/>
    </location>
</feature>
<organism evidence="2 3">
    <name type="scientific">Chaetomium strumarium</name>
    <dbReference type="NCBI Taxonomy" id="1170767"/>
    <lineage>
        <taxon>Eukaryota</taxon>
        <taxon>Fungi</taxon>
        <taxon>Dikarya</taxon>
        <taxon>Ascomycota</taxon>
        <taxon>Pezizomycotina</taxon>
        <taxon>Sordariomycetes</taxon>
        <taxon>Sordariomycetidae</taxon>
        <taxon>Sordariales</taxon>
        <taxon>Chaetomiaceae</taxon>
        <taxon>Chaetomium</taxon>
    </lineage>
</organism>
<sequence length="219" mass="24957">MFYAPLSGSLMSPSTFPQSHIGLWPGHEQRAMPKRPPLCGLSLRTSEAASSRLLLAAESDAKLAYRKKPRRLWRQLQPTRLLPTTYGIDEDLRRERVSGEWPFCELSSPLPDSFRGIYVPHLTYVCSLPYKITISTIDYLLQPSGAETPSWLRLDSTEPLLTGRRIVARLSNIKTVQRPATEPQCQTILSEAMQKYNDPWDSKATDDVMKRQRVHTMKT</sequence>
<gene>
    <name evidence="2" type="ORF">B0T15DRAFT_520640</name>
</gene>
<accession>A0AAJ0H413</accession>
<evidence type="ECO:0000256" key="1">
    <source>
        <dbReference type="SAM" id="MobiDB-lite"/>
    </source>
</evidence>
<evidence type="ECO:0000313" key="2">
    <source>
        <dbReference type="EMBL" id="KAK3311159.1"/>
    </source>
</evidence>
<dbReference type="RefSeq" id="XP_062726939.1">
    <property type="nucleotide sequence ID" value="XM_062868516.1"/>
</dbReference>
<evidence type="ECO:0000313" key="3">
    <source>
        <dbReference type="Proteomes" id="UP001273166"/>
    </source>
</evidence>
<name>A0AAJ0H413_9PEZI</name>
<dbReference type="EMBL" id="JAUDZG010000001">
    <property type="protein sequence ID" value="KAK3311159.1"/>
    <property type="molecule type" value="Genomic_DNA"/>
</dbReference>
<keyword evidence="3" id="KW-1185">Reference proteome</keyword>
<dbReference type="GeneID" id="87887345"/>
<reference evidence="2" key="2">
    <citation type="submission" date="2023-06" db="EMBL/GenBank/DDBJ databases">
        <authorList>
            <consortium name="Lawrence Berkeley National Laboratory"/>
            <person name="Mondo S.J."/>
            <person name="Hensen N."/>
            <person name="Bonometti L."/>
            <person name="Westerberg I."/>
            <person name="Brannstrom I.O."/>
            <person name="Guillou S."/>
            <person name="Cros-Aarteil S."/>
            <person name="Calhoun S."/>
            <person name="Haridas S."/>
            <person name="Kuo A."/>
            <person name="Pangilinan J."/>
            <person name="Riley R."/>
            <person name="Labutti K."/>
            <person name="Andreopoulos B."/>
            <person name="Lipzen A."/>
            <person name="Chen C."/>
            <person name="Yanf M."/>
            <person name="Daum C."/>
            <person name="Ng V."/>
            <person name="Clum A."/>
            <person name="Steindorff A."/>
            <person name="Ohm R."/>
            <person name="Martin F."/>
            <person name="Silar P."/>
            <person name="Natvig D."/>
            <person name="Lalanne C."/>
            <person name="Gautier V."/>
            <person name="Ament-Velasquez S.L."/>
            <person name="Kruys A."/>
            <person name="Hutchinson M.I."/>
            <person name="Powell A.J."/>
            <person name="Barry K."/>
            <person name="Miller A.N."/>
            <person name="Grigoriev I.V."/>
            <person name="Debuchy R."/>
            <person name="Gladieux P."/>
            <person name="Thoren M.H."/>
            <person name="Johannesson H."/>
        </authorList>
    </citation>
    <scope>NUCLEOTIDE SEQUENCE</scope>
    <source>
        <strain evidence="2">CBS 333.67</strain>
    </source>
</reference>
<proteinExistence type="predicted"/>
<dbReference type="Proteomes" id="UP001273166">
    <property type="component" value="Unassembled WGS sequence"/>
</dbReference>
<dbReference type="AlphaFoldDB" id="A0AAJ0H413"/>